<dbReference type="PANTHER" id="PTHR43847">
    <property type="entry name" value="BLL3993 PROTEIN"/>
    <property type="match status" value="1"/>
</dbReference>
<keyword evidence="2 5" id="KW-0812">Transmembrane</keyword>
<feature type="transmembrane region" description="Helical" evidence="5">
    <location>
        <begin position="54"/>
        <end position="78"/>
    </location>
</feature>
<keyword evidence="7" id="KW-1185">Reference proteome</keyword>
<dbReference type="InterPro" id="IPR007318">
    <property type="entry name" value="Phopholipid_MeTrfase"/>
</dbReference>
<gene>
    <name evidence="6" type="ORF">ABID19_002529</name>
</gene>
<proteinExistence type="predicted"/>
<dbReference type="Gene3D" id="1.20.120.1630">
    <property type="match status" value="1"/>
</dbReference>
<comment type="subcellular location">
    <subcellularLocation>
        <location evidence="1">Endomembrane system</location>
        <topology evidence="1">Multi-pass membrane protein</topology>
    </subcellularLocation>
</comment>
<dbReference type="Pfam" id="PF04191">
    <property type="entry name" value="PEMT"/>
    <property type="match status" value="1"/>
</dbReference>
<keyword evidence="4 5" id="KW-0472">Membrane</keyword>
<reference evidence="6 7" key="1">
    <citation type="submission" date="2024-06" db="EMBL/GenBank/DDBJ databases">
        <title>Genomic Encyclopedia of Type Strains, Phase IV (KMG-IV): sequencing the most valuable type-strain genomes for metagenomic binning, comparative biology and taxonomic classification.</title>
        <authorList>
            <person name="Goeker M."/>
        </authorList>
    </citation>
    <scope>NUCLEOTIDE SEQUENCE [LARGE SCALE GENOMIC DNA]</scope>
    <source>
        <strain evidence="6 7">DSM 100022</strain>
    </source>
</reference>
<dbReference type="Proteomes" id="UP001549204">
    <property type="component" value="Unassembled WGS sequence"/>
</dbReference>
<evidence type="ECO:0000256" key="4">
    <source>
        <dbReference type="ARBA" id="ARBA00023136"/>
    </source>
</evidence>
<feature type="transmembrane region" description="Helical" evidence="5">
    <location>
        <begin position="112"/>
        <end position="137"/>
    </location>
</feature>
<dbReference type="PANTHER" id="PTHR43847:SF1">
    <property type="entry name" value="BLL3993 PROTEIN"/>
    <property type="match status" value="1"/>
</dbReference>
<evidence type="ECO:0000256" key="5">
    <source>
        <dbReference type="SAM" id="Phobius"/>
    </source>
</evidence>
<dbReference type="RefSeq" id="WP_354490855.1">
    <property type="nucleotide sequence ID" value="NZ_JBEPMC010000004.1"/>
</dbReference>
<dbReference type="EMBL" id="JBEPMC010000004">
    <property type="protein sequence ID" value="MET3579498.1"/>
    <property type="molecule type" value="Genomic_DNA"/>
</dbReference>
<keyword evidence="3 5" id="KW-1133">Transmembrane helix</keyword>
<evidence type="ECO:0000256" key="3">
    <source>
        <dbReference type="ARBA" id="ARBA00022989"/>
    </source>
</evidence>
<comment type="caution">
    <text evidence="6">The sequence shown here is derived from an EMBL/GenBank/DDBJ whole genome shotgun (WGS) entry which is preliminary data.</text>
</comment>
<accession>A0ABV2GMJ2</accession>
<evidence type="ECO:0000256" key="2">
    <source>
        <dbReference type="ARBA" id="ARBA00022692"/>
    </source>
</evidence>
<evidence type="ECO:0000313" key="7">
    <source>
        <dbReference type="Proteomes" id="UP001549204"/>
    </source>
</evidence>
<name>A0ABV2GMJ2_9HYPH</name>
<evidence type="ECO:0000313" key="6">
    <source>
        <dbReference type="EMBL" id="MET3579498.1"/>
    </source>
</evidence>
<dbReference type="InterPro" id="IPR052527">
    <property type="entry name" value="Metal_cation-efflux_comp"/>
</dbReference>
<feature type="transmembrane region" description="Helical" evidence="5">
    <location>
        <begin position="20"/>
        <end position="42"/>
    </location>
</feature>
<sequence length="168" mass="18277">MTDHQTKPGQPKPGQPKPGLIPWPPLIYLAAIAVSIALGLLYPLPWIGGLLGDILFAAGCVALFGVVALWFTAIRAMIRAKTTLHPNAVPDHLVTSGPFAVSRNPIYLANTLLLIGVALVSGIVWFLPLAIIAAFLTQKMAIEGEERVLTAKFGKKYRDYAKKVRRWI</sequence>
<organism evidence="6 7">
    <name type="scientific">Mesorhizobium robiniae</name>
    <dbReference type="NCBI Taxonomy" id="559315"/>
    <lineage>
        <taxon>Bacteria</taxon>
        <taxon>Pseudomonadati</taxon>
        <taxon>Pseudomonadota</taxon>
        <taxon>Alphaproteobacteria</taxon>
        <taxon>Hyphomicrobiales</taxon>
        <taxon>Phyllobacteriaceae</taxon>
        <taxon>Mesorhizobium</taxon>
    </lineage>
</organism>
<protein>
    <submittedName>
        <fullName evidence="6">Protein-S-isoprenylcysteine O-methyltransferase Ste14</fullName>
    </submittedName>
</protein>
<evidence type="ECO:0000256" key="1">
    <source>
        <dbReference type="ARBA" id="ARBA00004127"/>
    </source>
</evidence>